<evidence type="ECO:0000259" key="7">
    <source>
        <dbReference type="PROSITE" id="PS51293"/>
    </source>
</evidence>
<gene>
    <name evidence="9" type="ORF">VFH_II173320</name>
</gene>
<dbReference type="InterPro" id="IPR001005">
    <property type="entry name" value="SANT/Myb"/>
</dbReference>
<accession>A0AAV0ZSN0</accession>
<comment type="subcellular location">
    <subcellularLocation>
        <location evidence="1">Nucleus</location>
    </subcellularLocation>
</comment>
<feature type="domain" description="SANT" evidence="7">
    <location>
        <begin position="72"/>
        <end position="120"/>
    </location>
</feature>
<dbReference type="InterPro" id="IPR052245">
    <property type="entry name" value="Plant_Stress_Dev_TF"/>
</dbReference>
<dbReference type="Gene3D" id="1.10.10.60">
    <property type="entry name" value="Homeodomain-like"/>
    <property type="match status" value="1"/>
</dbReference>
<dbReference type="InterPro" id="IPR006447">
    <property type="entry name" value="Myb_dom_plants"/>
</dbReference>
<dbReference type="FunFam" id="1.10.10.60:FF:000009">
    <property type="entry name" value="transcription factor MYB1R1"/>
    <property type="match status" value="1"/>
</dbReference>
<evidence type="ECO:0000256" key="2">
    <source>
        <dbReference type="ARBA" id="ARBA00023015"/>
    </source>
</evidence>
<dbReference type="GO" id="GO:0003677">
    <property type="term" value="F:DNA binding"/>
    <property type="evidence" value="ECO:0007669"/>
    <property type="project" value="UniProtKB-KW"/>
</dbReference>
<dbReference type="InterPro" id="IPR009057">
    <property type="entry name" value="Homeodomain-like_sf"/>
</dbReference>
<dbReference type="PANTHER" id="PTHR44191:SF53">
    <property type="entry name" value="MYB-LIKE TRANSCRIPTION FACTOR FAMILY PROTEIN"/>
    <property type="match status" value="1"/>
</dbReference>
<dbReference type="PROSITE" id="PS50090">
    <property type="entry name" value="MYB_LIKE"/>
    <property type="match status" value="1"/>
</dbReference>
<name>A0AAV0ZSN0_VICFA</name>
<dbReference type="NCBIfam" id="TIGR01557">
    <property type="entry name" value="myb_SHAQKYF"/>
    <property type="match status" value="1"/>
</dbReference>
<dbReference type="CDD" id="cd00167">
    <property type="entry name" value="SANT"/>
    <property type="match status" value="1"/>
</dbReference>
<dbReference type="SUPFAM" id="SSF46689">
    <property type="entry name" value="Homeodomain-like"/>
    <property type="match status" value="1"/>
</dbReference>
<proteinExistence type="predicted"/>
<evidence type="ECO:0000259" key="6">
    <source>
        <dbReference type="PROSITE" id="PS50090"/>
    </source>
</evidence>
<keyword evidence="2" id="KW-0805">Transcription regulation</keyword>
<organism evidence="9 10">
    <name type="scientific">Vicia faba</name>
    <name type="common">Broad bean</name>
    <name type="synonym">Faba vulgaris</name>
    <dbReference type="NCBI Taxonomy" id="3906"/>
    <lineage>
        <taxon>Eukaryota</taxon>
        <taxon>Viridiplantae</taxon>
        <taxon>Streptophyta</taxon>
        <taxon>Embryophyta</taxon>
        <taxon>Tracheophyta</taxon>
        <taxon>Spermatophyta</taxon>
        <taxon>Magnoliopsida</taxon>
        <taxon>eudicotyledons</taxon>
        <taxon>Gunneridae</taxon>
        <taxon>Pentapetalae</taxon>
        <taxon>rosids</taxon>
        <taxon>fabids</taxon>
        <taxon>Fabales</taxon>
        <taxon>Fabaceae</taxon>
        <taxon>Papilionoideae</taxon>
        <taxon>50 kb inversion clade</taxon>
        <taxon>NPAAA clade</taxon>
        <taxon>Hologalegina</taxon>
        <taxon>IRL clade</taxon>
        <taxon>Fabeae</taxon>
        <taxon>Vicia</taxon>
    </lineage>
</organism>
<dbReference type="PANTHER" id="PTHR44191">
    <property type="entry name" value="TRANSCRIPTION FACTOR KUA1"/>
    <property type="match status" value="1"/>
</dbReference>
<evidence type="ECO:0000256" key="5">
    <source>
        <dbReference type="ARBA" id="ARBA00023242"/>
    </source>
</evidence>
<reference evidence="9 10" key="1">
    <citation type="submission" date="2023-01" db="EMBL/GenBank/DDBJ databases">
        <authorList>
            <person name="Kreplak J."/>
        </authorList>
    </citation>
    <scope>NUCLEOTIDE SEQUENCE [LARGE SCALE GENOMIC DNA]</scope>
</reference>
<keyword evidence="10" id="KW-1185">Reference proteome</keyword>
<dbReference type="PROSITE" id="PS51294">
    <property type="entry name" value="HTH_MYB"/>
    <property type="match status" value="1"/>
</dbReference>
<dbReference type="InterPro" id="IPR017930">
    <property type="entry name" value="Myb_dom"/>
</dbReference>
<protein>
    <submittedName>
        <fullName evidence="9">Uncharacterized protein</fullName>
    </submittedName>
</protein>
<evidence type="ECO:0000313" key="10">
    <source>
        <dbReference type="Proteomes" id="UP001157006"/>
    </source>
</evidence>
<dbReference type="Proteomes" id="UP001157006">
    <property type="component" value="Chromosome 2"/>
</dbReference>
<keyword evidence="3" id="KW-0238">DNA-binding</keyword>
<dbReference type="GO" id="GO:0009739">
    <property type="term" value="P:response to gibberellin"/>
    <property type="evidence" value="ECO:0007669"/>
    <property type="project" value="TreeGrafter"/>
</dbReference>
<keyword evidence="5" id="KW-0539">Nucleus</keyword>
<dbReference type="Pfam" id="PF00249">
    <property type="entry name" value="Myb_DNA-binding"/>
    <property type="match status" value="1"/>
</dbReference>
<evidence type="ECO:0000256" key="1">
    <source>
        <dbReference type="ARBA" id="ARBA00004123"/>
    </source>
</evidence>
<feature type="domain" description="HTH myb-type" evidence="8">
    <location>
        <begin position="66"/>
        <end position="120"/>
    </location>
</feature>
<dbReference type="AlphaFoldDB" id="A0AAV0ZSN0"/>
<sequence length="236" mass="26514">MRVARKCSYCGTIGHNSRTCSYTLSHKQLYLYSSCSSPSSLNSRFRVNESSENYSGSDLISTIPCSKKGMLWTEDEHYRFLRGLEKHGKGNWRNISKDFVTTRTPTQVASHAQKHFIRVYSKSIMNRTQHNLSLISVGGESKTRFEAFYEPSEAFGSLSGMTSLTANDISCMSQLSSRRNFLSQWLCHPQYSVLKWPNSSISTNCSPQKEAPDLELKLATPTPLELTQACSGSHLS</sequence>
<dbReference type="EMBL" id="OX451737">
    <property type="protein sequence ID" value="CAI8599400.1"/>
    <property type="molecule type" value="Genomic_DNA"/>
</dbReference>
<dbReference type="GO" id="GO:0009723">
    <property type="term" value="P:response to ethylene"/>
    <property type="evidence" value="ECO:0007669"/>
    <property type="project" value="TreeGrafter"/>
</dbReference>
<evidence type="ECO:0000313" key="9">
    <source>
        <dbReference type="EMBL" id="CAI8599400.1"/>
    </source>
</evidence>
<dbReference type="GO" id="GO:0006355">
    <property type="term" value="P:regulation of DNA-templated transcription"/>
    <property type="evidence" value="ECO:0007669"/>
    <property type="project" value="UniProtKB-ARBA"/>
</dbReference>
<evidence type="ECO:0000256" key="3">
    <source>
        <dbReference type="ARBA" id="ARBA00023125"/>
    </source>
</evidence>
<dbReference type="SMART" id="SM00717">
    <property type="entry name" value="SANT"/>
    <property type="match status" value="1"/>
</dbReference>
<keyword evidence="4" id="KW-0804">Transcription</keyword>
<dbReference type="PROSITE" id="PS51293">
    <property type="entry name" value="SANT"/>
    <property type="match status" value="1"/>
</dbReference>
<dbReference type="GO" id="GO:0005634">
    <property type="term" value="C:nucleus"/>
    <property type="evidence" value="ECO:0007669"/>
    <property type="project" value="UniProtKB-SubCell"/>
</dbReference>
<evidence type="ECO:0000259" key="8">
    <source>
        <dbReference type="PROSITE" id="PS51294"/>
    </source>
</evidence>
<evidence type="ECO:0000256" key="4">
    <source>
        <dbReference type="ARBA" id="ARBA00023163"/>
    </source>
</evidence>
<dbReference type="InterPro" id="IPR017884">
    <property type="entry name" value="SANT_dom"/>
</dbReference>
<feature type="domain" description="Myb-like" evidence="6">
    <location>
        <begin position="72"/>
        <end position="116"/>
    </location>
</feature>